<accession>A0A0U5G7M5</accession>
<keyword evidence="3 5" id="KW-1133">Transmembrane helix</keyword>
<dbReference type="EMBL" id="CDMC01000005">
    <property type="protein sequence ID" value="CEL06312.1"/>
    <property type="molecule type" value="Genomic_DNA"/>
</dbReference>
<dbReference type="Gene3D" id="1.20.1740.10">
    <property type="entry name" value="Amino acid/polyamine transporter I"/>
    <property type="match status" value="1"/>
</dbReference>
<name>A0A0U5G7M5_ASPCI</name>
<dbReference type="OrthoDB" id="5982228at2759"/>
<feature type="transmembrane region" description="Helical" evidence="5">
    <location>
        <begin position="197"/>
        <end position="220"/>
    </location>
</feature>
<evidence type="ECO:0000256" key="1">
    <source>
        <dbReference type="ARBA" id="ARBA00004141"/>
    </source>
</evidence>
<dbReference type="Proteomes" id="UP000054771">
    <property type="component" value="Unassembled WGS sequence"/>
</dbReference>
<sequence>MGEDLFDDINTDFTDYACAEEPDDNWREVDNAIALADDQRIGPFTIVALVLNRMIGTGIFLTPARILRGTGSVGAALLLWAFGGVYGASGLACWLQFGLSIPYYTMPIWGKKNVPRSGGEKNYLEFLFPRPRFLATCMYGVPFIVLANLSGNAIAFGIQVMRAAGYESPPRGAVVGLAIAVLTLCTSLNIFSRRGGLVVNNFFAVVKVLTLLTIIVLGFVKAGGGLSSAGEASASDNFDPQNAFDTNRRDLPSYVHSMFYVSYSYSGFEQPFYVLSEVKSPRKTFPRYAPIAVGIAIALYMLVNIAFLCVVSKDAVLGSDRDLAEMFFEGVFGRNQRARSAMAAMIAISAFGNLLVQTFTAARVKQEIAKEGILPFAKFFATGRITPWEYLKRRLAGEPSPEAKEIDSHLEKTPMGALSLQFLSSIFLVAVTSMLNPRTAYNFLATLFSYVIMGLSGFIVSGGLLFLNVTGKYQWKEISNYRPLLGLFPSLLYFVANGFFLFSAFAQPARDSPFGLDKAQIPWYLVPTIGLSAPLWGLIWWLGLKMKETLSHQKLHVVRKPLICPVDSQNPEGEWTQLSERVIKSWIPAVVGGVELGVR</sequence>
<feature type="transmembrane region" description="Helical" evidence="5">
    <location>
        <begin position="73"/>
        <end position="97"/>
    </location>
</feature>
<feature type="transmembrane region" description="Helical" evidence="5">
    <location>
        <begin position="41"/>
        <end position="61"/>
    </location>
</feature>
<feature type="transmembrane region" description="Helical" evidence="5">
    <location>
        <begin position="447"/>
        <end position="469"/>
    </location>
</feature>
<evidence type="ECO:0000256" key="3">
    <source>
        <dbReference type="ARBA" id="ARBA00022989"/>
    </source>
</evidence>
<feature type="transmembrane region" description="Helical" evidence="5">
    <location>
        <begin position="490"/>
        <end position="509"/>
    </location>
</feature>
<proteinExistence type="predicted"/>
<dbReference type="Pfam" id="PF13520">
    <property type="entry name" value="AA_permease_2"/>
    <property type="match status" value="1"/>
</dbReference>
<keyword evidence="2 5" id="KW-0812">Transmembrane</keyword>
<dbReference type="PANTHER" id="PTHR11785">
    <property type="entry name" value="AMINO ACID TRANSPORTER"/>
    <property type="match status" value="1"/>
</dbReference>
<keyword evidence="7" id="KW-1185">Reference proteome</keyword>
<feature type="transmembrane region" description="Helical" evidence="5">
    <location>
        <begin position="288"/>
        <end position="308"/>
    </location>
</feature>
<dbReference type="PIRSF" id="PIRSF006060">
    <property type="entry name" value="AA_transporter"/>
    <property type="match status" value="1"/>
</dbReference>
<evidence type="ECO:0000256" key="5">
    <source>
        <dbReference type="SAM" id="Phobius"/>
    </source>
</evidence>
<protein>
    <recommendedName>
        <fullName evidence="8">High affinity methionine permease</fullName>
    </recommendedName>
</protein>
<feature type="transmembrane region" description="Helical" evidence="5">
    <location>
        <begin position="133"/>
        <end position="160"/>
    </location>
</feature>
<feature type="transmembrane region" description="Helical" evidence="5">
    <location>
        <begin position="172"/>
        <end position="191"/>
    </location>
</feature>
<dbReference type="InterPro" id="IPR050598">
    <property type="entry name" value="AminoAcid_Transporter"/>
</dbReference>
<dbReference type="STRING" id="454130.A0A0U5G7M5"/>
<feature type="transmembrane region" description="Helical" evidence="5">
    <location>
        <begin position="415"/>
        <end position="435"/>
    </location>
</feature>
<gene>
    <name evidence="6" type="ORF">ASPCAL07418</name>
</gene>
<dbReference type="GO" id="GO:0015179">
    <property type="term" value="F:L-amino acid transmembrane transporter activity"/>
    <property type="evidence" value="ECO:0007669"/>
    <property type="project" value="TreeGrafter"/>
</dbReference>
<organism evidence="6 7">
    <name type="scientific">Aspergillus calidoustus</name>
    <dbReference type="NCBI Taxonomy" id="454130"/>
    <lineage>
        <taxon>Eukaryota</taxon>
        <taxon>Fungi</taxon>
        <taxon>Dikarya</taxon>
        <taxon>Ascomycota</taxon>
        <taxon>Pezizomycotina</taxon>
        <taxon>Eurotiomycetes</taxon>
        <taxon>Eurotiomycetidae</taxon>
        <taxon>Eurotiales</taxon>
        <taxon>Aspergillaceae</taxon>
        <taxon>Aspergillus</taxon>
        <taxon>Aspergillus subgen. Nidulantes</taxon>
    </lineage>
</organism>
<comment type="subcellular location">
    <subcellularLocation>
        <location evidence="1">Membrane</location>
        <topology evidence="1">Multi-pass membrane protein</topology>
    </subcellularLocation>
</comment>
<reference evidence="7" key="1">
    <citation type="journal article" date="2016" name="Genome Announc.">
        <title>Draft genome sequences of fungus Aspergillus calidoustus.</title>
        <authorList>
            <person name="Horn F."/>
            <person name="Linde J."/>
            <person name="Mattern D.J."/>
            <person name="Walther G."/>
            <person name="Guthke R."/>
            <person name="Scherlach K."/>
            <person name="Martin K."/>
            <person name="Brakhage A.A."/>
            <person name="Petzke L."/>
            <person name="Valiante V."/>
        </authorList>
    </citation>
    <scope>NUCLEOTIDE SEQUENCE [LARGE SCALE GENOMIC DNA]</scope>
    <source>
        <strain evidence="7">SF006504</strain>
    </source>
</reference>
<evidence type="ECO:0000256" key="2">
    <source>
        <dbReference type="ARBA" id="ARBA00022692"/>
    </source>
</evidence>
<dbReference type="GO" id="GO:0016020">
    <property type="term" value="C:membrane"/>
    <property type="evidence" value="ECO:0007669"/>
    <property type="project" value="UniProtKB-SubCell"/>
</dbReference>
<dbReference type="PANTHER" id="PTHR11785:SF353">
    <property type="entry name" value="METHIONINE TRANSPORTER (EUROFUNG)"/>
    <property type="match status" value="1"/>
</dbReference>
<dbReference type="InterPro" id="IPR002293">
    <property type="entry name" value="AA/rel_permease1"/>
</dbReference>
<keyword evidence="4 5" id="KW-0472">Membrane</keyword>
<evidence type="ECO:0008006" key="8">
    <source>
        <dbReference type="Google" id="ProtNLM"/>
    </source>
</evidence>
<evidence type="ECO:0000313" key="6">
    <source>
        <dbReference type="EMBL" id="CEL06312.1"/>
    </source>
</evidence>
<evidence type="ECO:0000313" key="7">
    <source>
        <dbReference type="Proteomes" id="UP000054771"/>
    </source>
</evidence>
<dbReference type="OMA" id="YAFSGYE"/>
<feature type="transmembrane region" description="Helical" evidence="5">
    <location>
        <begin position="521"/>
        <end position="544"/>
    </location>
</feature>
<dbReference type="AlphaFoldDB" id="A0A0U5G7M5"/>
<evidence type="ECO:0000256" key="4">
    <source>
        <dbReference type="ARBA" id="ARBA00023136"/>
    </source>
</evidence>